<accession>A0A1D2QQ15</accession>
<organism evidence="3 4">
    <name type="scientific">Candidatus Endobugula sertula</name>
    <name type="common">Bugula neritina bacterial symbiont</name>
    <dbReference type="NCBI Taxonomy" id="62101"/>
    <lineage>
        <taxon>Bacteria</taxon>
        <taxon>Pseudomonadati</taxon>
        <taxon>Pseudomonadota</taxon>
        <taxon>Gammaproteobacteria</taxon>
        <taxon>Cellvibrionales</taxon>
        <taxon>Cellvibrionaceae</taxon>
        <taxon>Candidatus Endobugula</taxon>
    </lineage>
</organism>
<feature type="domain" description="YcgL" evidence="2">
    <location>
        <begin position="3"/>
        <end position="87"/>
    </location>
</feature>
<reference evidence="3 4" key="1">
    <citation type="journal article" date="2016" name="Appl. Environ. Microbiol.">
        <title>Lack of Overt Genome Reduction in the Bryostatin-Producing Bryozoan Symbiont "Candidatus Endobugula sertula".</title>
        <authorList>
            <person name="Miller I.J."/>
            <person name="Vanee N."/>
            <person name="Fong S.S."/>
            <person name="Lim-Fong G.E."/>
            <person name="Kwan J.C."/>
        </authorList>
    </citation>
    <scope>NUCLEOTIDE SEQUENCE [LARGE SCALE GENOMIC DNA]</scope>
    <source>
        <strain evidence="3">AB1-4</strain>
    </source>
</reference>
<dbReference type="Pfam" id="PF05166">
    <property type="entry name" value="YcgL"/>
    <property type="match status" value="1"/>
</dbReference>
<dbReference type="PROSITE" id="PS51648">
    <property type="entry name" value="YCGL"/>
    <property type="match status" value="1"/>
</dbReference>
<evidence type="ECO:0000313" key="4">
    <source>
        <dbReference type="Proteomes" id="UP000242502"/>
    </source>
</evidence>
<dbReference type="HAMAP" id="MF_01866">
    <property type="entry name" value="UPF0745"/>
    <property type="match status" value="1"/>
</dbReference>
<dbReference type="STRING" id="62101.AB835_07750"/>
<evidence type="ECO:0000313" key="3">
    <source>
        <dbReference type="EMBL" id="ODS23685.1"/>
    </source>
</evidence>
<protein>
    <recommendedName>
        <fullName evidence="1">YcgL domain-containing protein AB835_07750</fullName>
    </recommendedName>
</protein>
<comment type="caution">
    <text evidence="3">The sequence shown here is derived from an EMBL/GenBank/DDBJ whole genome shotgun (WGS) entry which is preliminary data.</text>
</comment>
<gene>
    <name evidence="3" type="ORF">AB835_07750</name>
</gene>
<dbReference type="EMBL" id="MDLC01000023">
    <property type="protein sequence ID" value="ODS23685.1"/>
    <property type="molecule type" value="Genomic_DNA"/>
</dbReference>
<proteinExistence type="inferred from homology"/>
<name>A0A1D2QQ15_9GAMM</name>
<dbReference type="Gene3D" id="3.10.510.20">
    <property type="entry name" value="YcgL domain"/>
    <property type="match status" value="1"/>
</dbReference>
<dbReference type="InterPro" id="IPR038068">
    <property type="entry name" value="YcgL-like_sf"/>
</dbReference>
<dbReference type="InterPro" id="IPR027354">
    <property type="entry name" value="YcgL_dom"/>
</dbReference>
<dbReference type="Proteomes" id="UP000242502">
    <property type="component" value="Unassembled WGS sequence"/>
</dbReference>
<evidence type="ECO:0000259" key="2">
    <source>
        <dbReference type="PROSITE" id="PS51648"/>
    </source>
</evidence>
<evidence type="ECO:0000256" key="1">
    <source>
        <dbReference type="HAMAP-Rule" id="MF_01866"/>
    </source>
</evidence>
<dbReference type="PANTHER" id="PTHR38109:SF1">
    <property type="entry name" value="PROTEIN YCGL"/>
    <property type="match status" value="1"/>
</dbReference>
<dbReference type="PANTHER" id="PTHR38109">
    <property type="entry name" value="PROTEIN YCGL"/>
    <property type="match status" value="1"/>
</dbReference>
<sequence>MKRLCSIYRCAKKEGMYVYVNKTHGLDSIPKTLLRQIGKTELVMTLLLTPNTQLALAKANEVLQAIEEKGFYLQMPPSLQEPLGDNPIVIKNTKL</sequence>
<dbReference type="SUPFAM" id="SSF160191">
    <property type="entry name" value="YcgL-like"/>
    <property type="match status" value="1"/>
</dbReference>
<dbReference type="AlphaFoldDB" id="A0A1D2QQ15"/>